<organism evidence="2 3">
    <name type="scientific">Candidatus Limisoma intestinavium</name>
    <dbReference type="NCBI Taxonomy" id="2840856"/>
    <lineage>
        <taxon>Bacteria</taxon>
        <taxon>Pseudomonadati</taxon>
        <taxon>Bacteroidota</taxon>
        <taxon>Bacteroidia</taxon>
        <taxon>Bacteroidales</taxon>
        <taxon>Candidatus Limisoma</taxon>
    </lineage>
</organism>
<dbReference type="Pfam" id="PF01661">
    <property type="entry name" value="Macro"/>
    <property type="match status" value="1"/>
</dbReference>
<sequence>MNKSNFVIVHDDSGKAGLINEHGNQIVACIYDEILDYDDDGYIRVLKDGIYGTLDVKGNIVIPHSKKLTHLGVFYSGTARAQKNGMWGLVNEYGEDETEFCYKEIKAHRKWGYSATREDGVEGTLTEDGIFSPALSKQKSKYQSIRVFHNGIAPALTWENKWIFVDSNLNRANDFEYYGMDPVLRHGIYDINWDHASYGAAAYNGKPIINERFDYPLHFENGVSITRKVHLDDNGKTVTLHNGQPQYDMGILKQSGEYLFRPIYHAIHWNDYDTKDCWFAEDQQAAYLLYPNGTRRIYDKKWVNYDSYLPFIPKQHMQNYISETELEKRYKPRISYTHHIYLFSQKRAFLSLRDWTGEWVDPLQIFYRDTDINFDVRKFYKRGKILRCGHDLEATMQLMRPVHKYRFIIASKRLVDIENVKSANRGKTFDFSFEKYVIHRNCYFLVYDITTLAGVTQITLLQLPHGFILLSEQEKINLLCVKAYHPNGIELKKFARNDLQEKMGQPVHGHSLSIKWTEKMRQPIGLDDNFQPVSLKPAPLTCNSEIEQQDIYDLDRYYDTFMDDHDYHWKKSKFMKDTGKTIQIAIGDITRLHVDAIVNAANNSLLGGGGVDGAIHRAAGKKLLEECRSIGGCPTGESVMTDAYDLPCKKIIHTVGPIWHGGKGDEAQLLASCYDTALKLAEANGLSSIAFPCISTGAYGYPHEQAAQIALKVIKEHITNKKYKGDIILCCYLEEDAKIYERLLRSDF</sequence>
<reference evidence="2" key="2">
    <citation type="journal article" date="2021" name="PeerJ">
        <title>Extensive microbial diversity within the chicken gut microbiome revealed by metagenomics and culture.</title>
        <authorList>
            <person name="Gilroy R."/>
            <person name="Ravi A."/>
            <person name="Getino M."/>
            <person name="Pursley I."/>
            <person name="Horton D.L."/>
            <person name="Alikhan N.F."/>
            <person name="Baker D."/>
            <person name="Gharbi K."/>
            <person name="Hall N."/>
            <person name="Watson M."/>
            <person name="Adriaenssens E.M."/>
            <person name="Foster-Nyarko E."/>
            <person name="Jarju S."/>
            <person name="Secka A."/>
            <person name="Antonio M."/>
            <person name="Oren A."/>
            <person name="Chaudhuri R.R."/>
            <person name="La Ragione R."/>
            <person name="Hildebrand F."/>
            <person name="Pallen M.J."/>
        </authorList>
    </citation>
    <scope>NUCLEOTIDE SEQUENCE</scope>
    <source>
        <strain evidence="2">17073</strain>
    </source>
</reference>
<dbReference type="Proteomes" id="UP000824076">
    <property type="component" value="Unassembled WGS sequence"/>
</dbReference>
<accession>A0A9D1IMW4</accession>
<comment type="caution">
    <text evidence="2">The sequence shown here is derived from an EMBL/GenBank/DDBJ whole genome shotgun (WGS) entry which is preliminary data.</text>
</comment>
<dbReference type="SMART" id="SM00506">
    <property type="entry name" value="A1pp"/>
    <property type="match status" value="1"/>
</dbReference>
<gene>
    <name evidence="2" type="ORF">IAD18_04760</name>
</gene>
<dbReference type="Gene3D" id="3.40.220.10">
    <property type="entry name" value="Leucine Aminopeptidase, subunit E, domain 1"/>
    <property type="match status" value="1"/>
</dbReference>
<proteinExistence type="predicted"/>
<evidence type="ECO:0000313" key="3">
    <source>
        <dbReference type="Proteomes" id="UP000824076"/>
    </source>
</evidence>
<dbReference type="CDD" id="cd02908">
    <property type="entry name" value="Macro_OAADPr_deacetylase"/>
    <property type="match status" value="1"/>
</dbReference>
<dbReference type="EMBL" id="DVMS01000136">
    <property type="protein sequence ID" value="HIU38959.1"/>
    <property type="molecule type" value="Genomic_DNA"/>
</dbReference>
<protein>
    <submittedName>
        <fullName evidence="2">O-acetyl-ADP-ribose deacetylase</fullName>
    </submittedName>
</protein>
<evidence type="ECO:0000313" key="2">
    <source>
        <dbReference type="EMBL" id="HIU38959.1"/>
    </source>
</evidence>
<evidence type="ECO:0000259" key="1">
    <source>
        <dbReference type="PROSITE" id="PS51154"/>
    </source>
</evidence>
<dbReference type="InterPro" id="IPR032774">
    <property type="entry name" value="WG_beta_rep"/>
</dbReference>
<dbReference type="PANTHER" id="PTHR11106:SF27">
    <property type="entry name" value="MACRO DOMAIN-CONTAINING PROTEIN"/>
    <property type="match status" value="1"/>
</dbReference>
<dbReference type="NCBIfam" id="NF001664">
    <property type="entry name" value="PRK00431.1-6"/>
    <property type="match status" value="1"/>
</dbReference>
<dbReference type="PROSITE" id="PS51154">
    <property type="entry name" value="MACRO"/>
    <property type="match status" value="1"/>
</dbReference>
<dbReference type="InterPro" id="IPR002589">
    <property type="entry name" value="Macro_dom"/>
</dbReference>
<name>A0A9D1IMW4_9BACT</name>
<dbReference type="PANTHER" id="PTHR11106">
    <property type="entry name" value="GANGLIOSIDE INDUCED DIFFERENTIATION ASSOCIATED PROTEIN 2-RELATED"/>
    <property type="match status" value="1"/>
</dbReference>
<dbReference type="Pfam" id="PF14903">
    <property type="entry name" value="WG_beta_rep"/>
    <property type="match status" value="2"/>
</dbReference>
<dbReference type="InterPro" id="IPR043472">
    <property type="entry name" value="Macro_dom-like"/>
</dbReference>
<dbReference type="AlphaFoldDB" id="A0A9D1IMW4"/>
<feature type="domain" description="Macro" evidence="1">
    <location>
        <begin position="569"/>
        <end position="748"/>
    </location>
</feature>
<dbReference type="SUPFAM" id="SSF52949">
    <property type="entry name" value="Macro domain-like"/>
    <property type="match status" value="1"/>
</dbReference>
<reference evidence="2" key="1">
    <citation type="submission" date="2020-10" db="EMBL/GenBank/DDBJ databases">
        <authorList>
            <person name="Gilroy R."/>
        </authorList>
    </citation>
    <scope>NUCLEOTIDE SEQUENCE</scope>
    <source>
        <strain evidence="2">17073</strain>
    </source>
</reference>